<dbReference type="Proteomes" id="UP000027821">
    <property type="component" value="Unassembled WGS sequence"/>
</dbReference>
<dbReference type="InterPro" id="IPR029000">
    <property type="entry name" value="Cyclophilin-like_dom_sf"/>
</dbReference>
<evidence type="ECO:0000313" key="5">
    <source>
        <dbReference type="EMBL" id="KEO75883.1"/>
    </source>
</evidence>
<keyword evidence="2" id="KW-0378">Hydrolase</keyword>
<protein>
    <recommendedName>
        <fullName evidence="4">Carboxyltransferase domain-containing protein</fullName>
    </recommendedName>
</protein>
<dbReference type="InterPro" id="IPR003778">
    <property type="entry name" value="CT_A_B"/>
</dbReference>
<accession>A0A074L7P9</accession>
<dbReference type="InterPro" id="IPR052708">
    <property type="entry name" value="PxpC"/>
</dbReference>
<dbReference type="GO" id="GO:0005524">
    <property type="term" value="F:ATP binding"/>
    <property type="evidence" value="ECO:0007669"/>
    <property type="project" value="UniProtKB-KW"/>
</dbReference>
<evidence type="ECO:0000256" key="1">
    <source>
        <dbReference type="ARBA" id="ARBA00022741"/>
    </source>
</evidence>
<sequence length="287" mass="31925">MARVTLLQPGLFTSIQDTGRYGFSSLGVPSAGAMDQYAHSMANLLLGNPAEAACLEITQSGPVLEFSDETIVLFSGAITPVSLNKGAWKQANHHWLSISKGDVLQIGYLKHGLRSYMAIKGGFYSEFILRSRSQSKGITPHERLLKFDTVSYDSNPLPVTFPTTRVKPAYPWINDSPIDVYPGPEFSLLNEEVQGQIFQNRYTISLHSNRMAIILEERLPNHLPQILTHPVFPGTVQLTPAGKLILLMRDAQVTGGYPRIFQIKEEHLNYLGQMSIGATFRFSLKTF</sequence>
<dbReference type="Gene3D" id="2.40.100.10">
    <property type="entry name" value="Cyclophilin-like"/>
    <property type="match status" value="1"/>
</dbReference>
<dbReference type="RefSeq" id="WP_035068912.1">
    <property type="nucleotide sequence ID" value="NZ_JMIH01000004.1"/>
</dbReference>
<evidence type="ECO:0000256" key="3">
    <source>
        <dbReference type="ARBA" id="ARBA00022840"/>
    </source>
</evidence>
<keyword evidence="1" id="KW-0547">Nucleotide-binding</keyword>
<feature type="domain" description="Carboxyltransferase" evidence="4">
    <location>
        <begin position="25"/>
        <end position="287"/>
    </location>
</feature>
<name>A0A074L7P9_9BACT</name>
<dbReference type="PANTHER" id="PTHR43309:SF5">
    <property type="entry name" value="5-OXOPROLINASE SUBUNIT C"/>
    <property type="match status" value="1"/>
</dbReference>
<keyword evidence="3" id="KW-0067">ATP-binding</keyword>
<dbReference type="Pfam" id="PF02626">
    <property type="entry name" value="CT_A_B"/>
    <property type="match status" value="1"/>
</dbReference>
<evidence type="ECO:0000259" key="4">
    <source>
        <dbReference type="SMART" id="SM00797"/>
    </source>
</evidence>
<evidence type="ECO:0000256" key="2">
    <source>
        <dbReference type="ARBA" id="ARBA00022801"/>
    </source>
</evidence>
<dbReference type="SMART" id="SM00797">
    <property type="entry name" value="AHS2"/>
    <property type="match status" value="1"/>
</dbReference>
<keyword evidence="6" id="KW-1185">Reference proteome</keyword>
<gene>
    <name evidence="5" type="ORF">EL17_22965</name>
</gene>
<dbReference type="STRING" id="1048983.EL17_22965"/>
<reference evidence="5 6" key="1">
    <citation type="submission" date="2014-04" db="EMBL/GenBank/DDBJ databases">
        <title>Characterization and application of a salt tolerant electro-active bacterium.</title>
        <authorList>
            <person name="Yang L."/>
            <person name="Wei S."/>
            <person name="Tay Q.X.M."/>
        </authorList>
    </citation>
    <scope>NUCLEOTIDE SEQUENCE [LARGE SCALE GENOMIC DNA]</scope>
    <source>
        <strain evidence="5 6">LY1</strain>
    </source>
</reference>
<evidence type="ECO:0000313" key="6">
    <source>
        <dbReference type="Proteomes" id="UP000027821"/>
    </source>
</evidence>
<organism evidence="5 6">
    <name type="scientific">Anditalea andensis</name>
    <dbReference type="NCBI Taxonomy" id="1048983"/>
    <lineage>
        <taxon>Bacteria</taxon>
        <taxon>Pseudomonadati</taxon>
        <taxon>Bacteroidota</taxon>
        <taxon>Cytophagia</taxon>
        <taxon>Cytophagales</taxon>
        <taxon>Cytophagaceae</taxon>
        <taxon>Anditalea</taxon>
    </lineage>
</organism>
<comment type="caution">
    <text evidence="5">The sequence shown here is derived from an EMBL/GenBank/DDBJ whole genome shotgun (WGS) entry which is preliminary data.</text>
</comment>
<dbReference type="GO" id="GO:0016787">
    <property type="term" value="F:hydrolase activity"/>
    <property type="evidence" value="ECO:0007669"/>
    <property type="project" value="UniProtKB-KW"/>
</dbReference>
<dbReference type="PANTHER" id="PTHR43309">
    <property type="entry name" value="5-OXOPROLINASE SUBUNIT C"/>
    <property type="match status" value="1"/>
</dbReference>
<dbReference type="EMBL" id="JMIH01000004">
    <property type="protein sequence ID" value="KEO75883.1"/>
    <property type="molecule type" value="Genomic_DNA"/>
</dbReference>
<dbReference type="OrthoDB" id="9782422at2"/>
<dbReference type="AlphaFoldDB" id="A0A074L7P9"/>
<proteinExistence type="predicted"/>
<dbReference type="eggNOG" id="COG1984">
    <property type="taxonomic scope" value="Bacteria"/>
</dbReference>